<evidence type="ECO:0000313" key="1">
    <source>
        <dbReference type="EMBL" id="OBS16659.1"/>
    </source>
</evidence>
<gene>
    <name evidence="1" type="ORF">FPOA_12698</name>
</gene>
<organism evidence="1 2">
    <name type="scientific">Fusarium poae</name>
    <dbReference type="NCBI Taxonomy" id="36050"/>
    <lineage>
        <taxon>Eukaryota</taxon>
        <taxon>Fungi</taxon>
        <taxon>Dikarya</taxon>
        <taxon>Ascomycota</taxon>
        <taxon>Pezizomycotina</taxon>
        <taxon>Sordariomycetes</taxon>
        <taxon>Hypocreomycetidae</taxon>
        <taxon>Hypocreales</taxon>
        <taxon>Nectriaceae</taxon>
        <taxon>Fusarium</taxon>
    </lineage>
</organism>
<dbReference type="EMBL" id="LYXU01000072">
    <property type="protein sequence ID" value="OBS16659.1"/>
    <property type="molecule type" value="Genomic_DNA"/>
</dbReference>
<dbReference type="AlphaFoldDB" id="A0A1B8A861"/>
<proteinExistence type="predicted"/>
<name>A0A1B8A861_FUSPO</name>
<protein>
    <submittedName>
        <fullName evidence="1">Uncharacterized protein</fullName>
    </submittedName>
</protein>
<comment type="caution">
    <text evidence="1">The sequence shown here is derived from an EMBL/GenBank/DDBJ whole genome shotgun (WGS) entry which is preliminary data.</text>
</comment>
<reference evidence="1 2" key="1">
    <citation type="submission" date="2016-06" db="EMBL/GenBank/DDBJ databases">
        <title>Living apart together: crosstalk between the core and supernumerary genomes in a fungal plant pathogen.</title>
        <authorList>
            <person name="Vanheule A."/>
            <person name="Audenaert K."/>
            <person name="Warris S."/>
            <person name="Van De Geest H."/>
            <person name="Schijlen E."/>
            <person name="Hofte M."/>
            <person name="De Saeger S."/>
            <person name="Haesaert G."/>
            <person name="Waalwijk C."/>
            <person name="Van Der Lee T."/>
        </authorList>
    </citation>
    <scope>NUCLEOTIDE SEQUENCE [LARGE SCALE GENOMIC DNA]</scope>
    <source>
        <strain evidence="1 2">2516</strain>
    </source>
</reference>
<evidence type="ECO:0000313" key="2">
    <source>
        <dbReference type="Proteomes" id="UP000091967"/>
    </source>
</evidence>
<keyword evidence="2" id="KW-1185">Reference proteome</keyword>
<sequence length="117" mass="13252">MISRALVKQGDIRAFLVHPEVDKWLPEAGMLKGDDWRLLAAGMDILRTGIESIDSFDAKSYEYRIERAQAFDRKSIDLVERVTRFAETHARLVLASLLEPVNRPLAVPDATERDLSS</sequence>
<dbReference type="Proteomes" id="UP000091967">
    <property type="component" value="Unassembled WGS sequence"/>
</dbReference>
<accession>A0A1B8A861</accession>